<dbReference type="EC" id="1.12.1.3" evidence="2"/>
<keyword evidence="2" id="KW-0560">Oxidoreductase</keyword>
<reference evidence="2" key="1">
    <citation type="submission" date="2019-08" db="EMBL/GenBank/DDBJ databases">
        <authorList>
            <person name="Kucharzyk K."/>
            <person name="Murdoch R.W."/>
            <person name="Higgins S."/>
            <person name="Loffler F."/>
        </authorList>
    </citation>
    <scope>NUCLEOTIDE SEQUENCE</scope>
</reference>
<name>A0A645A9W4_9ZZZZ</name>
<dbReference type="Pfam" id="PF02906">
    <property type="entry name" value="Fe_hyd_lg_C"/>
    <property type="match status" value="1"/>
</dbReference>
<organism evidence="2">
    <name type="scientific">bioreactor metagenome</name>
    <dbReference type="NCBI Taxonomy" id="1076179"/>
    <lineage>
        <taxon>unclassified sequences</taxon>
        <taxon>metagenomes</taxon>
        <taxon>ecological metagenomes</taxon>
    </lineage>
</organism>
<dbReference type="InterPro" id="IPR004108">
    <property type="entry name" value="Fe_hydrogenase_lsu_C"/>
</dbReference>
<evidence type="ECO:0000259" key="1">
    <source>
        <dbReference type="SMART" id="SM00902"/>
    </source>
</evidence>
<dbReference type="PANTHER" id="PTHR11615">
    <property type="entry name" value="NITRATE, FORMATE, IRON DEHYDROGENASE"/>
    <property type="match status" value="1"/>
</dbReference>
<dbReference type="FunFam" id="4.10.260.20:FF:000001">
    <property type="entry name" value="NADP-reducing hydrogenase subunit HndD"/>
    <property type="match status" value="1"/>
</dbReference>
<dbReference type="Pfam" id="PF02256">
    <property type="entry name" value="Fe_hyd_SSU"/>
    <property type="match status" value="1"/>
</dbReference>
<sequence length="188" mass="20780">MIKTANIDFNTLPDEDFDNPLGESTGAGVIFGVTGGVIEAAVRTAYELFTGNKLPRIDFKELRGLDGIRMATVDFNGTPINIGIAHQLGNARKLLDGIRSGMYNFHAIEIMACPGGCIGGAGQPLHHGHSEIIKARFDAIYREDASKPIRKSHENPYIVKLYEEFLGKPLSEKSHHLLHTHYFDKHKI</sequence>
<dbReference type="SUPFAM" id="SSF53920">
    <property type="entry name" value="Fe-only hydrogenase"/>
    <property type="match status" value="1"/>
</dbReference>
<dbReference type="InterPro" id="IPR036991">
    <property type="entry name" value="Fe_hydrogenase_ssu_sf"/>
</dbReference>
<protein>
    <submittedName>
        <fullName evidence="2">NADP-reducing hydrogenase subunit HndD</fullName>
        <ecNumber evidence="2">1.12.1.3</ecNumber>
    </submittedName>
</protein>
<accession>A0A645A9W4</accession>
<dbReference type="InterPro" id="IPR050340">
    <property type="entry name" value="Cytosolic_Fe-S_CAF"/>
</dbReference>
<gene>
    <name evidence="2" type="primary">hndD_27</name>
    <name evidence="2" type="ORF">SDC9_96723</name>
</gene>
<comment type="caution">
    <text evidence="2">The sequence shown here is derived from an EMBL/GenBank/DDBJ whole genome shotgun (WGS) entry which is preliminary data.</text>
</comment>
<dbReference type="InterPro" id="IPR003149">
    <property type="entry name" value="Fe_hydrogenase_ssu"/>
</dbReference>
<proteinExistence type="predicted"/>
<dbReference type="SMART" id="SM00902">
    <property type="entry name" value="Fe_hyd_SSU"/>
    <property type="match status" value="1"/>
</dbReference>
<dbReference type="EMBL" id="VSSQ01012764">
    <property type="protein sequence ID" value="MPM49989.1"/>
    <property type="molecule type" value="Genomic_DNA"/>
</dbReference>
<dbReference type="AlphaFoldDB" id="A0A645A9W4"/>
<feature type="domain" description="Iron hydrogenase small subunit" evidence="1">
    <location>
        <begin position="127"/>
        <end position="186"/>
    </location>
</feature>
<dbReference type="Gene3D" id="4.10.260.20">
    <property type="entry name" value="Iron hydrogenase, small subunit"/>
    <property type="match status" value="1"/>
</dbReference>
<dbReference type="GO" id="GO:0050583">
    <property type="term" value="F:hydrogen dehydrogenase (NADP+) activity"/>
    <property type="evidence" value="ECO:0007669"/>
    <property type="project" value="UniProtKB-EC"/>
</dbReference>
<evidence type="ECO:0000313" key="2">
    <source>
        <dbReference type="EMBL" id="MPM49989.1"/>
    </source>
</evidence>
<dbReference type="InterPro" id="IPR009016">
    <property type="entry name" value="Fe_hydrogenase"/>
</dbReference>
<dbReference type="Gene3D" id="3.40.950.10">
    <property type="entry name" value="Fe-only Hydrogenase (Larger Subunit), Chain L, domain 3"/>
    <property type="match status" value="1"/>
</dbReference>